<dbReference type="Proteomes" id="UP000027265">
    <property type="component" value="Unassembled WGS sequence"/>
</dbReference>
<keyword evidence="3" id="KW-1185">Reference proteome</keyword>
<feature type="compositionally biased region" description="Polar residues" evidence="1">
    <location>
        <begin position="146"/>
        <end position="161"/>
    </location>
</feature>
<evidence type="ECO:0000313" key="3">
    <source>
        <dbReference type="Proteomes" id="UP000027265"/>
    </source>
</evidence>
<sequence length="217" mass="24242">MVAVAKPTWLQWEPERNGARSAGVIRTELDTKFLQTKKQTKQAKSCHCGKISKKQNPTPQQLSQPKLSRAEKRWRNEEREAQAACDLDDAALATEGDPQASREAQEASQLILLDSWYYIPLFVLATEMDIDADLVTAADELRAPSRSPTGMDNTQLWSSAPETHPRTHSPSPRPHSPMHIDPPGARDSPTSPHMPPRSDAYLWGRSPARFLTSPRSQ</sequence>
<feature type="compositionally biased region" description="Basic and acidic residues" evidence="1">
    <location>
        <begin position="68"/>
        <end position="80"/>
    </location>
</feature>
<dbReference type="EMBL" id="KL197740">
    <property type="protein sequence ID" value="KDQ52381.1"/>
    <property type="molecule type" value="Genomic_DNA"/>
</dbReference>
<evidence type="ECO:0000256" key="1">
    <source>
        <dbReference type="SAM" id="MobiDB-lite"/>
    </source>
</evidence>
<protein>
    <submittedName>
        <fullName evidence="2">Uncharacterized protein</fullName>
    </submittedName>
</protein>
<organism evidence="2 3">
    <name type="scientific">Jaapia argillacea MUCL 33604</name>
    <dbReference type="NCBI Taxonomy" id="933084"/>
    <lineage>
        <taxon>Eukaryota</taxon>
        <taxon>Fungi</taxon>
        <taxon>Dikarya</taxon>
        <taxon>Basidiomycota</taxon>
        <taxon>Agaricomycotina</taxon>
        <taxon>Agaricomycetes</taxon>
        <taxon>Agaricomycetidae</taxon>
        <taxon>Jaapiales</taxon>
        <taxon>Jaapiaceae</taxon>
        <taxon>Jaapia</taxon>
    </lineage>
</organism>
<dbReference type="HOGENOM" id="CLU_1272471_0_0_1"/>
<evidence type="ECO:0000313" key="2">
    <source>
        <dbReference type="EMBL" id="KDQ52381.1"/>
    </source>
</evidence>
<feature type="region of interest" description="Disordered" evidence="1">
    <location>
        <begin position="143"/>
        <end position="217"/>
    </location>
</feature>
<dbReference type="AlphaFoldDB" id="A0A067PPY2"/>
<dbReference type="InParanoid" id="A0A067PPY2"/>
<accession>A0A067PPY2</accession>
<proteinExistence type="predicted"/>
<reference evidence="3" key="1">
    <citation type="journal article" date="2014" name="Proc. Natl. Acad. Sci. U.S.A.">
        <title>Extensive sampling of basidiomycete genomes demonstrates inadequacy of the white-rot/brown-rot paradigm for wood decay fungi.</title>
        <authorList>
            <person name="Riley R."/>
            <person name="Salamov A.A."/>
            <person name="Brown D.W."/>
            <person name="Nagy L.G."/>
            <person name="Floudas D."/>
            <person name="Held B.W."/>
            <person name="Levasseur A."/>
            <person name="Lombard V."/>
            <person name="Morin E."/>
            <person name="Otillar R."/>
            <person name="Lindquist E.A."/>
            <person name="Sun H."/>
            <person name="LaButti K.M."/>
            <person name="Schmutz J."/>
            <person name="Jabbour D."/>
            <person name="Luo H."/>
            <person name="Baker S.E."/>
            <person name="Pisabarro A.G."/>
            <person name="Walton J.D."/>
            <person name="Blanchette R.A."/>
            <person name="Henrissat B."/>
            <person name="Martin F."/>
            <person name="Cullen D."/>
            <person name="Hibbett D.S."/>
            <person name="Grigoriev I.V."/>
        </authorList>
    </citation>
    <scope>NUCLEOTIDE SEQUENCE [LARGE SCALE GENOMIC DNA]</scope>
    <source>
        <strain evidence="3">MUCL 33604</strain>
    </source>
</reference>
<name>A0A067PPY2_9AGAM</name>
<feature type="compositionally biased region" description="Polar residues" evidence="1">
    <location>
        <begin position="54"/>
        <end position="66"/>
    </location>
</feature>
<gene>
    <name evidence="2" type="ORF">JAAARDRAFT_198301</name>
</gene>
<feature type="region of interest" description="Disordered" evidence="1">
    <location>
        <begin position="45"/>
        <end position="80"/>
    </location>
</feature>